<evidence type="ECO:0000256" key="9">
    <source>
        <dbReference type="ARBA" id="ARBA00023204"/>
    </source>
</evidence>
<evidence type="ECO:0000256" key="1">
    <source>
        <dbReference type="ARBA" id="ARBA00004123"/>
    </source>
</evidence>
<dbReference type="InterPro" id="IPR016197">
    <property type="entry name" value="Chromo-like_dom_sf"/>
</dbReference>
<dbReference type="Gene3D" id="2.30.30.140">
    <property type="match status" value="1"/>
</dbReference>
<dbReference type="GO" id="GO:0032991">
    <property type="term" value="C:protein-containing complex"/>
    <property type="evidence" value="ECO:0007669"/>
    <property type="project" value="UniProtKB-ARBA"/>
</dbReference>
<comment type="similarity">
    <text evidence="2">Belongs to the MYST (SAS/MOZ) family.</text>
</comment>
<evidence type="ECO:0000256" key="5">
    <source>
        <dbReference type="ARBA" id="ARBA00022763"/>
    </source>
</evidence>
<keyword evidence="14" id="KW-1185">Reference proteome</keyword>
<organism evidence="13 14">
    <name type="scientific">Tropilaelaps mercedesae</name>
    <dbReference type="NCBI Taxonomy" id="418985"/>
    <lineage>
        <taxon>Eukaryota</taxon>
        <taxon>Metazoa</taxon>
        <taxon>Ecdysozoa</taxon>
        <taxon>Arthropoda</taxon>
        <taxon>Chelicerata</taxon>
        <taxon>Arachnida</taxon>
        <taxon>Acari</taxon>
        <taxon>Parasitiformes</taxon>
        <taxon>Mesostigmata</taxon>
        <taxon>Gamasina</taxon>
        <taxon>Dermanyssoidea</taxon>
        <taxon>Laelapidae</taxon>
        <taxon>Tropilaelaps</taxon>
    </lineage>
</organism>
<sequence>MPTSSPAATELTEGCRVPVNMVGAEWPIAEVLSTRRDDTSGGSTLYYVHFVGYNKRLDEWVTTERIDFSRISLPKAKSTSGGGASSNNNASKSHHHHHHHHDSAGPLLSAGSNTLGSAAISRPSSPDLSALSAPATPESWPGGAPATNVASTPTTKENGLIAQKGSNRKRPLKIDEDSQDGPTSKQQTAGTTPTRPSGSGSLVAHNDSDIITRMKNIDMIELGKYRIRP</sequence>
<keyword evidence="8" id="KW-0804">Transcription</keyword>
<dbReference type="GO" id="GO:0061733">
    <property type="term" value="F:protein-lysine-acetyltransferase activity"/>
    <property type="evidence" value="ECO:0007669"/>
    <property type="project" value="UniProtKB-EC"/>
</dbReference>
<feature type="domain" description="Chromo" evidence="12">
    <location>
        <begin position="25"/>
        <end position="79"/>
    </location>
</feature>
<proteinExistence type="inferred from homology"/>
<dbReference type="Pfam" id="PF11717">
    <property type="entry name" value="Tudor-knot"/>
    <property type="match status" value="1"/>
</dbReference>
<keyword evidence="9" id="KW-0234">DNA repair</keyword>
<name>A0A1V9XRU4_9ACAR</name>
<dbReference type="GO" id="GO:0006281">
    <property type="term" value="P:DNA repair"/>
    <property type="evidence" value="ECO:0007669"/>
    <property type="project" value="UniProtKB-KW"/>
</dbReference>
<dbReference type="SUPFAM" id="SSF54160">
    <property type="entry name" value="Chromo domain-like"/>
    <property type="match status" value="1"/>
</dbReference>
<evidence type="ECO:0000256" key="3">
    <source>
        <dbReference type="ARBA" id="ARBA00013184"/>
    </source>
</evidence>
<dbReference type="AlphaFoldDB" id="A0A1V9XRU4"/>
<dbReference type="EMBL" id="MNPL01005139">
    <property type="protein sequence ID" value="OQR76220.1"/>
    <property type="molecule type" value="Genomic_DNA"/>
</dbReference>
<feature type="compositionally biased region" description="Polar residues" evidence="11">
    <location>
        <begin position="148"/>
        <end position="157"/>
    </location>
</feature>
<dbReference type="GO" id="GO:0000785">
    <property type="term" value="C:chromatin"/>
    <property type="evidence" value="ECO:0007669"/>
    <property type="project" value="UniProtKB-ARBA"/>
</dbReference>
<keyword evidence="4 13" id="KW-0808">Transferase</keyword>
<dbReference type="InParanoid" id="A0A1V9XRU4"/>
<feature type="non-terminal residue" evidence="13">
    <location>
        <position position="229"/>
    </location>
</feature>
<comment type="caution">
    <text evidence="13">The sequence shown here is derived from an EMBL/GenBank/DDBJ whole genome shotgun (WGS) entry which is preliminary data.</text>
</comment>
<dbReference type="InterPro" id="IPR025995">
    <property type="entry name" value="Tudor-knot"/>
</dbReference>
<dbReference type="Proteomes" id="UP000192247">
    <property type="component" value="Unassembled WGS sequence"/>
</dbReference>
<reference evidence="13 14" key="1">
    <citation type="journal article" date="2017" name="Gigascience">
        <title>Draft genome of the honey bee ectoparasitic mite, Tropilaelaps mercedesae, is shaped by the parasitic life history.</title>
        <authorList>
            <person name="Dong X."/>
            <person name="Armstrong S.D."/>
            <person name="Xia D."/>
            <person name="Makepeace B.L."/>
            <person name="Darby A.C."/>
            <person name="Kadowaki T."/>
        </authorList>
    </citation>
    <scope>NUCLEOTIDE SEQUENCE [LARGE SCALE GENOMIC DNA]</scope>
    <source>
        <strain evidence="13">Wuxi-XJTLU</strain>
    </source>
</reference>
<feature type="region of interest" description="Disordered" evidence="11">
    <location>
        <begin position="74"/>
        <end position="207"/>
    </location>
</feature>
<evidence type="ECO:0000313" key="13">
    <source>
        <dbReference type="EMBL" id="OQR76220.1"/>
    </source>
</evidence>
<evidence type="ECO:0000256" key="10">
    <source>
        <dbReference type="ARBA" id="ARBA00023242"/>
    </source>
</evidence>
<feature type="compositionally biased region" description="Basic residues" evidence="11">
    <location>
        <begin position="92"/>
        <end position="101"/>
    </location>
</feature>
<evidence type="ECO:0000256" key="6">
    <source>
        <dbReference type="ARBA" id="ARBA00022990"/>
    </source>
</evidence>
<feature type="compositionally biased region" description="Low complexity" evidence="11">
    <location>
        <begin position="75"/>
        <end position="91"/>
    </location>
</feature>
<feature type="compositionally biased region" description="Low complexity" evidence="11">
    <location>
        <begin position="121"/>
        <end position="135"/>
    </location>
</feature>
<evidence type="ECO:0000256" key="11">
    <source>
        <dbReference type="SAM" id="MobiDB-lite"/>
    </source>
</evidence>
<keyword evidence="6" id="KW-0007">Acetylation</keyword>
<dbReference type="FunFam" id="2.30.30.140:FF:000013">
    <property type="entry name" value="Histone acetyltransferase"/>
    <property type="match status" value="1"/>
</dbReference>
<evidence type="ECO:0000256" key="8">
    <source>
        <dbReference type="ARBA" id="ARBA00023163"/>
    </source>
</evidence>
<accession>A0A1V9XRU4</accession>
<dbReference type="GO" id="GO:0005634">
    <property type="term" value="C:nucleus"/>
    <property type="evidence" value="ECO:0007669"/>
    <property type="project" value="UniProtKB-SubCell"/>
</dbReference>
<dbReference type="SMART" id="SM00298">
    <property type="entry name" value="CHROMO"/>
    <property type="match status" value="1"/>
</dbReference>
<evidence type="ECO:0000256" key="7">
    <source>
        <dbReference type="ARBA" id="ARBA00023015"/>
    </source>
</evidence>
<dbReference type="EC" id="2.3.1.48" evidence="3"/>
<evidence type="ECO:0000259" key="12">
    <source>
        <dbReference type="SMART" id="SM00298"/>
    </source>
</evidence>
<dbReference type="InterPro" id="IPR000953">
    <property type="entry name" value="Chromo/chromo_shadow_dom"/>
</dbReference>
<evidence type="ECO:0000313" key="14">
    <source>
        <dbReference type="Proteomes" id="UP000192247"/>
    </source>
</evidence>
<dbReference type="GO" id="GO:0010468">
    <property type="term" value="P:regulation of gene expression"/>
    <property type="evidence" value="ECO:0007669"/>
    <property type="project" value="UniProtKB-ARBA"/>
</dbReference>
<feature type="compositionally biased region" description="Polar residues" evidence="11">
    <location>
        <begin position="180"/>
        <end position="200"/>
    </location>
</feature>
<dbReference type="OrthoDB" id="787137at2759"/>
<keyword evidence="10" id="KW-0539">Nucleus</keyword>
<keyword evidence="7" id="KW-0805">Transcription regulation</keyword>
<evidence type="ECO:0000256" key="2">
    <source>
        <dbReference type="ARBA" id="ARBA00010107"/>
    </source>
</evidence>
<dbReference type="STRING" id="418985.A0A1V9XRU4"/>
<comment type="subcellular location">
    <subcellularLocation>
        <location evidence="1">Nucleus</location>
    </subcellularLocation>
</comment>
<keyword evidence="5" id="KW-0227">DNA damage</keyword>
<protein>
    <recommendedName>
        <fullName evidence="3">histone acetyltransferase</fullName>
        <ecNumber evidence="3">2.3.1.48</ecNumber>
    </recommendedName>
</protein>
<gene>
    <name evidence="13" type="ORF">BIW11_07921</name>
</gene>
<evidence type="ECO:0000256" key="4">
    <source>
        <dbReference type="ARBA" id="ARBA00022679"/>
    </source>
</evidence>